<dbReference type="PANTHER" id="PTHR43581:SF2">
    <property type="entry name" value="EXCINUCLEASE ATPASE SUBUNIT"/>
    <property type="match status" value="1"/>
</dbReference>
<evidence type="ECO:0000313" key="2">
    <source>
        <dbReference type="EMBL" id="MBD8082608.1"/>
    </source>
</evidence>
<dbReference type="PANTHER" id="PTHR43581">
    <property type="entry name" value="ATP/GTP PHOSPHATASE"/>
    <property type="match status" value="1"/>
</dbReference>
<dbReference type="Proteomes" id="UP000637299">
    <property type="component" value="Unassembled WGS sequence"/>
</dbReference>
<evidence type="ECO:0000313" key="3">
    <source>
        <dbReference type="Proteomes" id="UP000637299"/>
    </source>
</evidence>
<name>A0ABR8ZBJ0_9FLAO</name>
<gene>
    <name evidence="2" type="ORF">IC610_09280</name>
</gene>
<feature type="domain" description="AAA+ ATPase" evidence="1">
    <location>
        <begin position="23"/>
        <end position="433"/>
    </location>
</feature>
<reference evidence="2 3" key="1">
    <citation type="submission" date="2020-09" db="EMBL/GenBank/DDBJ databases">
        <title>Genome seq and assembly of Chryseobacterium sp.</title>
        <authorList>
            <person name="Chhetri G."/>
        </authorList>
    </citation>
    <scope>NUCLEOTIDE SEQUENCE [LARGE SCALE GENOMIC DNA]</scope>
    <source>
        <strain evidence="2 3">GCR10</strain>
    </source>
</reference>
<dbReference type="RefSeq" id="WP_191736610.1">
    <property type="nucleotide sequence ID" value="NZ_JACYFS010000002.1"/>
</dbReference>
<dbReference type="InterPro" id="IPR027417">
    <property type="entry name" value="P-loop_NTPase"/>
</dbReference>
<evidence type="ECO:0000259" key="1">
    <source>
        <dbReference type="SMART" id="SM00382"/>
    </source>
</evidence>
<proteinExistence type="predicted"/>
<dbReference type="Pfam" id="PF13175">
    <property type="entry name" value="AAA_15"/>
    <property type="match status" value="1"/>
</dbReference>
<accession>A0ABR8ZBJ0</accession>
<dbReference type="InterPro" id="IPR003593">
    <property type="entry name" value="AAA+_ATPase"/>
</dbReference>
<dbReference type="SUPFAM" id="SSF52540">
    <property type="entry name" value="P-loop containing nucleoside triphosphate hydrolases"/>
    <property type="match status" value="1"/>
</dbReference>
<comment type="caution">
    <text evidence="2">The sequence shown here is derived from an EMBL/GenBank/DDBJ whole genome shotgun (WGS) entry which is preliminary data.</text>
</comment>
<protein>
    <submittedName>
        <fullName evidence="2">AAA family ATPase</fullName>
    </submittedName>
</protein>
<dbReference type="SMART" id="SM00382">
    <property type="entry name" value="AAA"/>
    <property type="match status" value="1"/>
</dbReference>
<keyword evidence="3" id="KW-1185">Reference proteome</keyword>
<dbReference type="CDD" id="cd00267">
    <property type="entry name" value="ABC_ATPase"/>
    <property type="match status" value="1"/>
</dbReference>
<dbReference type="EMBL" id="JACYFS010000002">
    <property type="protein sequence ID" value="MBD8082608.1"/>
    <property type="molecule type" value="Genomic_DNA"/>
</dbReference>
<organism evidence="2 3">
    <name type="scientific">Chryseobacterium caseinilyticum</name>
    <dbReference type="NCBI Taxonomy" id="2771428"/>
    <lineage>
        <taxon>Bacteria</taxon>
        <taxon>Pseudomonadati</taxon>
        <taxon>Bacteroidota</taxon>
        <taxon>Flavobacteriia</taxon>
        <taxon>Flavobacteriales</taxon>
        <taxon>Weeksellaceae</taxon>
        <taxon>Chryseobacterium group</taxon>
        <taxon>Chryseobacterium</taxon>
    </lineage>
</organism>
<sequence>MNKIKKVLIKKFWGDKTVEIDFDKDINFLIGVNGSGKTTIINLIAATLCADFKTLDLTQFQSIEITLYPKDAVEKDLNAVIKVEKKGREFSPFPEITFSLKSYDSKRFKTYNLEDLEEDNYYRYRNDYIIRDKLVNPRSFSNDINFELESLVNVSWLTIHRMSNRKRKGTRNFESTIDEKIEDLQIDLVKYFSQLNRLYSNETEKFQKYIFESLLDTANATNIITKSKVNSSKEKESLDSIFKYFKISTTSYSKKLDTFFSEYEKSYAKLTNIEKSSSGLDLRDFAYLLGTVKIHSVIEEWNKINEKQKQINKTKETFLQVINSLLQRKSIYINERNELVVETQSGKSFSLFNLSSGEKQLLIIFGQSLLQDENPHIYIADEPELSLHIEWQEKLVKNLKNLNPNSQIIFATHSPDIVAEYDDKVLKIESLIN</sequence>
<dbReference type="InterPro" id="IPR041685">
    <property type="entry name" value="AAA_GajA/Old/RecF-like"/>
</dbReference>
<dbReference type="Gene3D" id="3.40.50.300">
    <property type="entry name" value="P-loop containing nucleotide triphosphate hydrolases"/>
    <property type="match status" value="1"/>
</dbReference>
<dbReference type="InterPro" id="IPR051396">
    <property type="entry name" value="Bact_Antivir_Def_Nuclease"/>
</dbReference>